<comment type="subcellular location">
    <subcellularLocation>
        <location evidence="1">Mitochondrion</location>
    </subcellularLocation>
</comment>
<dbReference type="STRING" id="984486.A0A1E3QT22"/>
<dbReference type="RefSeq" id="XP_018986148.1">
    <property type="nucleotide sequence ID" value="XM_019130965.1"/>
</dbReference>
<dbReference type="Pfam" id="PF02936">
    <property type="entry name" value="COX4"/>
    <property type="match status" value="1"/>
</dbReference>
<dbReference type="AlphaFoldDB" id="A0A1E3QT22"/>
<dbReference type="InterPro" id="IPR036639">
    <property type="entry name" value="Cyt_c_oxidase_su4_sf"/>
</dbReference>
<gene>
    <name evidence="3" type="ORF">BABINDRAFT_17462</name>
</gene>
<protein>
    <submittedName>
        <fullName evidence="3">Uncharacterized protein</fullName>
    </submittedName>
</protein>
<organism evidence="3 4">
    <name type="scientific">Babjeviella inositovora NRRL Y-12698</name>
    <dbReference type="NCBI Taxonomy" id="984486"/>
    <lineage>
        <taxon>Eukaryota</taxon>
        <taxon>Fungi</taxon>
        <taxon>Dikarya</taxon>
        <taxon>Ascomycota</taxon>
        <taxon>Saccharomycotina</taxon>
        <taxon>Pichiomycetes</taxon>
        <taxon>Serinales incertae sedis</taxon>
        <taxon>Babjeviella</taxon>
    </lineage>
</organism>
<sequence length="52" mass="6351">LAVRWPNMPSAERDDIIAYLNDRQLYDWRYLTKEDRQAIYYVCYGPWGPRDP</sequence>
<dbReference type="GeneID" id="30148818"/>
<dbReference type="GO" id="GO:0006123">
    <property type="term" value="P:mitochondrial electron transport, cytochrome c to oxygen"/>
    <property type="evidence" value="ECO:0007669"/>
    <property type="project" value="InterPro"/>
</dbReference>
<feature type="non-terminal residue" evidence="3">
    <location>
        <position position="52"/>
    </location>
</feature>
<dbReference type="GO" id="GO:0005739">
    <property type="term" value="C:mitochondrion"/>
    <property type="evidence" value="ECO:0007669"/>
    <property type="project" value="UniProtKB-SubCell"/>
</dbReference>
<dbReference type="Gene3D" id="1.10.442.10">
    <property type="entry name" value="Cytochrome c oxidase subunit IV"/>
    <property type="match status" value="1"/>
</dbReference>
<dbReference type="OrthoDB" id="186013at2759"/>
<reference evidence="4" key="1">
    <citation type="submission" date="2016-05" db="EMBL/GenBank/DDBJ databases">
        <title>Comparative genomics of biotechnologically important yeasts.</title>
        <authorList>
            <consortium name="DOE Joint Genome Institute"/>
            <person name="Riley R."/>
            <person name="Haridas S."/>
            <person name="Wolfe K.H."/>
            <person name="Lopes M.R."/>
            <person name="Hittinger C.T."/>
            <person name="Goker M."/>
            <person name="Salamov A."/>
            <person name="Wisecaver J."/>
            <person name="Long T.M."/>
            <person name="Aerts A.L."/>
            <person name="Barry K."/>
            <person name="Choi C."/>
            <person name="Clum A."/>
            <person name="Coughlan A.Y."/>
            <person name="Deshpande S."/>
            <person name="Douglass A.P."/>
            <person name="Hanson S.J."/>
            <person name="Klenk H.-P."/>
            <person name="Labutti K."/>
            <person name="Lapidus A."/>
            <person name="Lindquist E."/>
            <person name="Lipzen A."/>
            <person name="Meier-Kolthoff J.P."/>
            <person name="Ohm R.A."/>
            <person name="Otillar R.P."/>
            <person name="Pangilinan J."/>
            <person name="Peng Y."/>
            <person name="Rokas A."/>
            <person name="Rosa C.A."/>
            <person name="Scheuner C."/>
            <person name="Sibirny A.A."/>
            <person name="Slot J.C."/>
            <person name="Stielow J.B."/>
            <person name="Sun H."/>
            <person name="Kurtzman C.P."/>
            <person name="Blackwell M."/>
            <person name="Grigoriev I.V."/>
            <person name="Jeffries T.W."/>
        </authorList>
    </citation>
    <scope>NUCLEOTIDE SEQUENCE [LARGE SCALE GENOMIC DNA]</scope>
    <source>
        <strain evidence="4">NRRL Y-12698</strain>
    </source>
</reference>
<dbReference type="GO" id="GO:0045277">
    <property type="term" value="C:respiratory chain complex IV"/>
    <property type="evidence" value="ECO:0007669"/>
    <property type="project" value="InterPro"/>
</dbReference>
<name>A0A1E3QT22_9ASCO</name>
<dbReference type="InterPro" id="IPR004203">
    <property type="entry name" value="Cyt_c_oxidase_su4_fam"/>
</dbReference>
<accession>A0A1E3QT22</accession>
<proteinExistence type="predicted"/>
<dbReference type="SUPFAM" id="SSF81406">
    <property type="entry name" value="Mitochondrial cytochrome c oxidase subunit IV"/>
    <property type="match status" value="1"/>
</dbReference>
<evidence type="ECO:0000313" key="3">
    <source>
        <dbReference type="EMBL" id="ODQ80820.1"/>
    </source>
</evidence>
<evidence type="ECO:0000313" key="4">
    <source>
        <dbReference type="Proteomes" id="UP000094336"/>
    </source>
</evidence>
<keyword evidence="2" id="KW-0496">Mitochondrion</keyword>
<evidence type="ECO:0000256" key="2">
    <source>
        <dbReference type="ARBA" id="ARBA00023128"/>
    </source>
</evidence>
<feature type="non-terminal residue" evidence="3">
    <location>
        <position position="1"/>
    </location>
</feature>
<dbReference type="Proteomes" id="UP000094336">
    <property type="component" value="Unassembled WGS sequence"/>
</dbReference>
<dbReference type="EMBL" id="KV454429">
    <property type="protein sequence ID" value="ODQ80820.1"/>
    <property type="molecule type" value="Genomic_DNA"/>
</dbReference>
<keyword evidence="4" id="KW-1185">Reference proteome</keyword>
<evidence type="ECO:0000256" key="1">
    <source>
        <dbReference type="ARBA" id="ARBA00004173"/>
    </source>
</evidence>